<dbReference type="EMBL" id="NIRI02000042">
    <property type="protein sequence ID" value="KAG5449874.1"/>
    <property type="molecule type" value="Genomic_DNA"/>
</dbReference>
<feature type="region of interest" description="Disordered" evidence="1">
    <location>
        <begin position="181"/>
        <end position="200"/>
    </location>
</feature>
<gene>
    <name evidence="2" type="ORF">CSKR_103691</name>
</gene>
<reference evidence="2 3" key="1">
    <citation type="journal article" date="2018" name="Biotechnol. Adv.">
        <title>Improved genomic resources and new bioinformatic workflow for the carcinogenic parasite Clonorchis sinensis: Biotechnological implications.</title>
        <authorList>
            <person name="Wang D."/>
            <person name="Korhonen P.K."/>
            <person name="Gasser R.B."/>
            <person name="Young N.D."/>
        </authorList>
    </citation>
    <scope>NUCLEOTIDE SEQUENCE [LARGE SCALE GENOMIC DNA]</scope>
    <source>
        <strain evidence="2">Cs-k2</strain>
    </source>
</reference>
<accession>A0A3R7D7R6</accession>
<sequence>MERYDGCCGGYLKFEESLSCRIFEVEKEELFEEDWIPRCLLVSVLARLSSPLLSSTAKAFGHYLPYDIWTHLSLFIGRCRPNEALISIWRSSAERKIYEKREYGAKVAEHKNNCEHAQEEQKSFSFTQCSGTGNRAGRKQKLTIKYPTNGTRHSIKNAQPFLNKLEDVTIKYDANSLGTSVDSVTETESVSEPQDSHGRLKRSLGREGICGLLSSCLTTDVRHRAYRQKYNVELGEDRITGYYSQTTNALGRQ</sequence>
<comment type="caution">
    <text evidence="2">The sequence shown here is derived from an EMBL/GenBank/DDBJ whole genome shotgun (WGS) entry which is preliminary data.</text>
</comment>
<name>A0A3R7D7R6_CLOSI</name>
<dbReference type="AlphaFoldDB" id="A0A3R7D7R6"/>
<keyword evidence="3" id="KW-1185">Reference proteome</keyword>
<evidence type="ECO:0000256" key="1">
    <source>
        <dbReference type="SAM" id="MobiDB-lite"/>
    </source>
</evidence>
<feature type="compositionally biased region" description="Low complexity" evidence="1">
    <location>
        <begin position="181"/>
        <end position="192"/>
    </location>
</feature>
<organism evidence="2 3">
    <name type="scientific">Clonorchis sinensis</name>
    <name type="common">Chinese liver fluke</name>
    <dbReference type="NCBI Taxonomy" id="79923"/>
    <lineage>
        <taxon>Eukaryota</taxon>
        <taxon>Metazoa</taxon>
        <taxon>Spiralia</taxon>
        <taxon>Lophotrochozoa</taxon>
        <taxon>Platyhelminthes</taxon>
        <taxon>Trematoda</taxon>
        <taxon>Digenea</taxon>
        <taxon>Opisthorchiida</taxon>
        <taxon>Opisthorchiata</taxon>
        <taxon>Opisthorchiidae</taxon>
        <taxon>Clonorchis</taxon>
    </lineage>
</organism>
<dbReference type="InParanoid" id="A0A3R7D7R6"/>
<protein>
    <submittedName>
        <fullName evidence="2">Uncharacterized protein</fullName>
    </submittedName>
</protein>
<evidence type="ECO:0000313" key="3">
    <source>
        <dbReference type="Proteomes" id="UP000286415"/>
    </source>
</evidence>
<dbReference type="Proteomes" id="UP000286415">
    <property type="component" value="Unassembled WGS sequence"/>
</dbReference>
<reference evidence="2 3" key="2">
    <citation type="journal article" date="2021" name="Genomics">
        <title>High-quality reference genome for Clonorchis sinensis.</title>
        <authorList>
            <person name="Young N.D."/>
            <person name="Stroehlein A.J."/>
            <person name="Kinkar L."/>
            <person name="Wang T."/>
            <person name="Sohn W.M."/>
            <person name="Chang B.C.H."/>
            <person name="Kaur P."/>
            <person name="Weisz D."/>
            <person name="Dudchenko O."/>
            <person name="Aiden E.L."/>
            <person name="Korhonen P.K."/>
            <person name="Gasser R.B."/>
        </authorList>
    </citation>
    <scope>NUCLEOTIDE SEQUENCE [LARGE SCALE GENOMIC DNA]</scope>
    <source>
        <strain evidence="2">Cs-k2</strain>
    </source>
</reference>
<evidence type="ECO:0000313" key="2">
    <source>
        <dbReference type="EMBL" id="KAG5449874.1"/>
    </source>
</evidence>
<proteinExistence type="predicted"/>